<keyword evidence="18" id="KW-1185">Reference proteome</keyword>
<keyword evidence="12" id="KW-0325">Glycoprotein</keyword>
<reference evidence="18" key="1">
    <citation type="submission" date="2011-10" db="EMBL/GenBank/DDBJ databases">
        <authorList>
            <consortium name="Soft-shell Turtle Genome Consortium"/>
        </authorList>
    </citation>
    <scope>NUCLEOTIDE SEQUENCE [LARGE SCALE GENOMIC DNA]</scope>
    <source>
        <strain evidence="18">Daiwa-1</strain>
    </source>
</reference>
<evidence type="ECO:0000313" key="18">
    <source>
        <dbReference type="Proteomes" id="UP000007267"/>
    </source>
</evidence>
<dbReference type="InterPro" id="IPR001590">
    <property type="entry name" value="Peptidase_M12B"/>
</dbReference>
<dbReference type="eggNOG" id="KOG3538">
    <property type="taxonomic scope" value="Eukaryota"/>
</dbReference>
<keyword evidence="3" id="KW-0272">Extracellular matrix</keyword>
<organism evidence="17 18">
    <name type="scientific">Pelodiscus sinensis</name>
    <name type="common">Chinese softshell turtle</name>
    <name type="synonym">Trionyx sinensis</name>
    <dbReference type="NCBI Taxonomy" id="13735"/>
    <lineage>
        <taxon>Eukaryota</taxon>
        <taxon>Metazoa</taxon>
        <taxon>Chordata</taxon>
        <taxon>Craniata</taxon>
        <taxon>Vertebrata</taxon>
        <taxon>Euteleostomi</taxon>
        <taxon>Archelosauria</taxon>
        <taxon>Testudinata</taxon>
        <taxon>Testudines</taxon>
        <taxon>Cryptodira</taxon>
        <taxon>Trionychia</taxon>
        <taxon>Trionychidae</taxon>
        <taxon>Pelodiscus</taxon>
    </lineage>
</organism>
<dbReference type="CDD" id="cd04273">
    <property type="entry name" value="ZnMc_ADAMTS_like"/>
    <property type="match status" value="1"/>
</dbReference>
<dbReference type="Pfam" id="PF17771">
    <property type="entry name" value="ADAMTS_CR_2"/>
    <property type="match status" value="1"/>
</dbReference>
<keyword evidence="8" id="KW-0378">Hydrolase</keyword>
<keyword evidence="6 15" id="KW-0732">Signal</keyword>
<dbReference type="OMA" id="CKYGVRS"/>
<sequence length="535" mass="57127">MGSPLCALLPVLLAACCHLGLASGERTEASGYREEIVFPERLAGVPGEGQGRLLYRLRASEEELLLELEPDPSFLAEGLTVQYLGPPTAEDGAAEPGSYYTGTVNGDPDSVAAVSYDGLSLLGVLQYRGAEYHVQPLARGPSNAAHGAGAHVLRSKRPERAHGARCSVGAQAPDEAPAGGREPRAPAAARSRAKPLGKGQGPAYGTETRPRGRQRRCPSPTSDPPPPPQRFASVPRYVEMLVVADEHMARFHGAGLKRYLLTVIAAAAKFFRHPSLRNPVTLVVTRLVVLGSGEDGLQVTSNAAQMLRNFCQWQKGLNKPDDADSEHFDTAILFTRQDLCGVSTCDTLGMADVGTVCDPTRSCSIVEDDGLQAAFTAAHELGKCHQPVNRREGSARHMMAPVMSYVDPDQLWSPCSARFITDFLDNGHAPCVQPLGQPMSAGANTCAQGTGWVDNSLCRAAPRHCPNLNPPCSSLWCTGKINGQFMCQTKHFPWADGTACGQGKTCMSGRCISKGEMKAFNVSMLLPRGQEGAWG</sequence>
<evidence type="ECO:0000256" key="2">
    <source>
        <dbReference type="ARBA" id="ARBA00022525"/>
    </source>
</evidence>
<keyword evidence="10" id="KW-0482">Metalloprotease</keyword>
<dbReference type="PANTHER" id="PTHR11905:SF256">
    <property type="entry name" value="PEPTIDASE M12B DOMAIN-CONTAINING PROTEIN"/>
    <property type="match status" value="1"/>
</dbReference>
<keyword evidence="5" id="KW-0479">Metal-binding</keyword>
<keyword evidence="4" id="KW-0645">Protease</keyword>
<reference evidence="18" key="2">
    <citation type="journal article" date="2013" name="Nat. Genet.">
        <title>The draft genomes of soft-shell turtle and green sea turtle yield insights into the development and evolution of the turtle-specific body plan.</title>
        <authorList>
            <person name="Wang Z."/>
            <person name="Pascual-Anaya J."/>
            <person name="Zadissa A."/>
            <person name="Li W."/>
            <person name="Niimura Y."/>
            <person name="Huang Z."/>
            <person name="Li C."/>
            <person name="White S."/>
            <person name="Xiong Z."/>
            <person name="Fang D."/>
            <person name="Wang B."/>
            <person name="Ming Y."/>
            <person name="Chen Y."/>
            <person name="Zheng Y."/>
            <person name="Kuraku S."/>
            <person name="Pignatelli M."/>
            <person name="Herrero J."/>
            <person name="Beal K."/>
            <person name="Nozawa M."/>
            <person name="Li Q."/>
            <person name="Wang J."/>
            <person name="Zhang H."/>
            <person name="Yu L."/>
            <person name="Shigenobu S."/>
            <person name="Wang J."/>
            <person name="Liu J."/>
            <person name="Flicek P."/>
            <person name="Searle S."/>
            <person name="Wang J."/>
            <person name="Kuratani S."/>
            <person name="Yin Y."/>
            <person name="Aken B."/>
            <person name="Zhang G."/>
            <person name="Irie N."/>
        </authorList>
    </citation>
    <scope>NUCLEOTIDE SEQUENCE [LARGE SCALE GENOMIC DNA]</scope>
    <source>
        <strain evidence="18">Daiwa-1</strain>
    </source>
</reference>
<dbReference type="GO" id="GO:0004222">
    <property type="term" value="F:metalloendopeptidase activity"/>
    <property type="evidence" value="ECO:0007669"/>
    <property type="project" value="Ensembl"/>
</dbReference>
<keyword evidence="2" id="KW-0964">Secreted</keyword>
<evidence type="ECO:0000256" key="4">
    <source>
        <dbReference type="ARBA" id="ARBA00022670"/>
    </source>
</evidence>
<dbReference type="InterPro" id="IPR041645">
    <property type="entry name" value="ADAMTS_CR_2"/>
</dbReference>
<dbReference type="PROSITE" id="PS50215">
    <property type="entry name" value="ADAM_MEPRO"/>
    <property type="match status" value="1"/>
</dbReference>
<feature type="domain" description="Peptidase M12B" evidence="16">
    <location>
        <begin position="236"/>
        <end position="436"/>
    </location>
</feature>
<feature type="region of interest" description="Disordered" evidence="14">
    <location>
        <begin position="141"/>
        <end position="232"/>
    </location>
</feature>
<protein>
    <submittedName>
        <fullName evidence="17">ADAM metallopeptidase with thrombospondin type 1 motif 4</fullName>
    </submittedName>
</protein>
<dbReference type="Ensembl" id="ENSPSIT00000006254.1">
    <property type="protein sequence ID" value="ENSPSIP00000006217.1"/>
    <property type="gene ID" value="ENSPSIG00000005745.1"/>
</dbReference>
<keyword evidence="11" id="KW-1015">Disulfide bond</keyword>
<name>K7FDV7_PELSI</name>
<evidence type="ECO:0000256" key="6">
    <source>
        <dbReference type="ARBA" id="ARBA00022729"/>
    </source>
</evidence>
<evidence type="ECO:0000259" key="16">
    <source>
        <dbReference type="PROSITE" id="PS50215"/>
    </source>
</evidence>
<dbReference type="InterPro" id="IPR024079">
    <property type="entry name" value="MetalloPept_cat_dom_sf"/>
</dbReference>
<reference evidence="17" key="4">
    <citation type="submission" date="2025-09" db="UniProtKB">
        <authorList>
            <consortium name="Ensembl"/>
        </authorList>
    </citation>
    <scope>IDENTIFICATION</scope>
</reference>
<proteinExistence type="predicted"/>
<dbReference type="GeneTree" id="ENSGT00940000160966"/>
<dbReference type="Gene3D" id="3.40.1620.60">
    <property type="match status" value="1"/>
</dbReference>
<dbReference type="STRING" id="13735.ENSPSIP00000006217"/>
<feature type="compositionally biased region" description="Low complexity" evidence="14">
    <location>
        <begin position="175"/>
        <end position="190"/>
    </location>
</feature>
<dbReference type="Proteomes" id="UP000007267">
    <property type="component" value="Unassembled WGS sequence"/>
</dbReference>
<gene>
    <name evidence="17" type="primary">ADAMTS4</name>
</gene>
<dbReference type="InterPro" id="IPR002870">
    <property type="entry name" value="Peptidase_M12B_N"/>
</dbReference>
<evidence type="ECO:0000256" key="9">
    <source>
        <dbReference type="ARBA" id="ARBA00022833"/>
    </source>
</evidence>
<dbReference type="GO" id="GO:0008270">
    <property type="term" value="F:zinc ion binding"/>
    <property type="evidence" value="ECO:0007669"/>
    <property type="project" value="Ensembl"/>
</dbReference>
<evidence type="ECO:0000256" key="10">
    <source>
        <dbReference type="ARBA" id="ARBA00023049"/>
    </source>
</evidence>
<keyword evidence="9" id="KW-0862">Zinc</keyword>
<evidence type="ECO:0000313" key="17">
    <source>
        <dbReference type="Ensembl" id="ENSPSIP00000006217.1"/>
    </source>
</evidence>
<dbReference type="EMBL" id="AGCU01034065">
    <property type="status" value="NOT_ANNOTATED_CDS"/>
    <property type="molecule type" value="Genomic_DNA"/>
</dbReference>
<dbReference type="FunFam" id="3.40.390.10:FF:000001">
    <property type="entry name" value="A disintegrin and metalloproteinase with thrombospondin motifs 1"/>
    <property type="match status" value="1"/>
</dbReference>
<dbReference type="GO" id="GO:0006508">
    <property type="term" value="P:proteolysis"/>
    <property type="evidence" value="ECO:0007669"/>
    <property type="project" value="UniProtKB-KW"/>
</dbReference>
<evidence type="ECO:0000256" key="14">
    <source>
        <dbReference type="SAM" id="MobiDB-lite"/>
    </source>
</evidence>
<dbReference type="GO" id="GO:0016607">
    <property type="term" value="C:nuclear speck"/>
    <property type="evidence" value="ECO:0007669"/>
    <property type="project" value="Ensembl"/>
</dbReference>
<dbReference type="GO" id="GO:0005615">
    <property type="term" value="C:extracellular space"/>
    <property type="evidence" value="ECO:0007669"/>
    <property type="project" value="Ensembl"/>
</dbReference>
<dbReference type="SUPFAM" id="SSF55486">
    <property type="entry name" value="Metalloproteases ('zincins'), catalytic domain"/>
    <property type="match status" value="1"/>
</dbReference>
<dbReference type="GO" id="GO:0042742">
    <property type="term" value="P:defense response to bacterium"/>
    <property type="evidence" value="ECO:0007669"/>
    <property type="project" value="Ensembl"/>
</dbReference>
<comment type="subcellular location">
    <subcellularLocation>
        <location evidence="1">Secreted</location>
        <location evidence="1">Extracellular space</location>
        <location evidence="1">Extracellular matrix</location>
    </subcellularLocation>
</comment>
<feature type="chain" id="PRO_5003905051" evidence="15">
    <location>
        <begin position="25"/>
        <end position="535"/>
    </location>
</feature>
<keyword evidence="7" id="KW-0677">Repeat</keyword>
<dbReference type="EMBL" id="AGCU01034063">
    <property type="status" value="NOT_ANNOTATED_CDS"/>
    <property type="molecule type" value="Genomic_DNA"/>
</dbReference>
<accession>K7FDV7</accession>
<evidence type="ECO:0000256" key="12">
    <source>
        <dbReference type="ARBA" id="ARBA00023180"/>
    </source>
</evidence>
<dbReference type="Pfam" id="PF01421">
    <property type="entry name" value="Reprolysin"/>
    <property type="match status" value="1"/>
</dbReference>
<dbReference type="Pfam" id="PF01562">
    <property type="entry name" value="Pep_M12B_propep"/>
    <property type="match status" value="1"/>
</dbReference>
<feature type="signal peptide" evidence="15">
    <location>
        <begin position="1"/>
        <end position="24"/>
    </location>
</feature>
<dbReference type="EMBL" id="AGCU01034064">
    <property type="status" value="NOT_ANNOTATED_CDS"/>
    <property type="molecule type" value="Genomic_DNA"/>
</dbReference>
<reference evidence="17" key="3">
    <citation type="submission" date="2025-08" db="UniProtKB">
        <authorList>
            <consortium name="Ensembl"/>
        </authorList>
    </citation>
    <scope>IDENTIFICATION</scope>
</reference>
<dbReference type="AlphaFoldDB" id="K7FDV7"/>
<evidence type="ECO:0000256" key="13">
    <source>
        <dbReference type="PROSITE-ProRule" id="PRU00276"/>
    </source>
</evidence>
<evidence type="ECO:0000256" key="3">
    <source>
        <dbReference type="ARBA" id="ARBA00022530"/>
    </source>
</evidence>
<evidence type="ECO:0000256" key="7">
    <source>
        <dbReference type="ARBA" id="ARBA00022737"/>
    </source>
</evidence>
<evidence type="ECO:0000256" key="8">
    <source>
        <dbReference type="ARBA" id="ARBA00022801"/>
    </source>
</evidence>
<dbReference type="Gene3D" id="3.40.390.10">
    <property type="entry name" value="Collagenase (Catalytic Domain)"/>
    <property type="match status" value="1"/>
</dbReference>
<dbReference type="PANTHER" id="PTHR11905">
    <property type="entry name" value="ADAM A DISINTEGRIN AND METALLOPROTEASE DOMAIN"/>
    <property type="match status" value="1"/>
</dbReference>
<dbReference type="GO" id="GO:0030167">
    <property type="term" value="P:proteoglycan catabolic process"/>
    <property type="evidence" value="ECO:0007669"/>
    <property type="project" value="Ensembl"/>
</dbReference>
<evidence type="ECO:0000256" key="1">
    <source>
        <dbReference type="ARBA" id="ARBA00004498"/>
    </source>
</evidence>
<comment type="caution">
    <text evidence="13">Lacks conserved residue(s) required for the propagation of feature annotation.</text>
</comment>
<dbReference type="HOGENOM" id="CLU_509578_0_0_1"/>
<evidence type="ECO:0000256" key="15">
    <source>
        <dbReference type="SAM" id="SignalP"/>
    </source>
</evidence>
<evidence type="ECO:0000256" key="5">
    <source>
        <dbReference type="ARBA" id="ARBA00022723"/>
    </source>
</evidence>
<dbReference type="GO" id="GO:0002020">
    <property type="term" value="F:protease binding"/>
    <property type="evidence" value="ECO:0007669"/>
    <property type="project" value="Ensembl"/>
</dbReference>
<evidence type="ECO:0000256" key="11">
    <source>
        <dbReference type="ARBA" id="ARBA00023157"/>
    </source>
</evidence>